<dbReference type="PANTHER" id="PTHR43649">
    <property type="entry name" value="ARABINOSE-BINDING PROTEIN-RELATED"/>
    <property type="match status" value="1"/>
</dbReference>
<dbReference type="CDD" id="cd14748">
    <property type="entry name" value="PBP2_UgpB"/>
    <property type="match status" value="1"/>
</dbReference>
<keyword evidence="4 7" id="KW-0732">Signal</keyword>
<dbReference type="KEGG" id="snw:BBN63_23295"/>
<name>A0A1U9QWR1_STRNV</name>
<gene>
    <name evidence="8" type="ORF">BBN63_23295</name>
</gene>
<evidence type="ECO:0000256" key="4">
    <source>
        <dbReference type="ARBA" id="ARBA00022729"/>
    </source>
</evidence>
<evidence type="ECO:0000256" key="5">
    <source>
        <dbReference type="ARBA" id="ARBA00049629"/>
    </source>
</evidence>
<accession>A0A1U9QWR1</accession>
<organism evidence="8 9">
    <name type="scientific">Streptomyces niveus</name>
    <name type="common">Streptomyces spheroides</name>
    <dbReference type="NCBI Taxonomy" id="193462"/>
    <lineage>
        <taxon>Bacteria</taxon>
        <taxon>Bacillati</taxon>
        <taxon>Actinomycetota</taxon>
        <taxon>Actinomycetes</taxon>
        <taxon>Kitasatosporales</taxon>
        <taxon>Streptomycetaceae</taxon>
        <taxon>Streptomyces</taxon>
    </lineage>
</organism>
<comment type="function">
    <text evidence="5">Part of a binding-protein-dependent transport system for a sugar.</text>
</comment>
<comment type="subcellular location">
    <subcellularLocation>
        <location evidence="1">Cell envelope</location>
    </subcellularLocation>
</comment>
<dbReference type="Proteomes" id="UP000189677">
    <property type="component" value="Chromosome"/>
</dbReference>
<dbReference type="PANTHER" id="PTHR43649:SF28">
    <property type="entry name" value="BINDING PROTEIN COMPONENT OF ABC SUGAR TRANSPORTER-RELATED"/>
    <property type="match status" value="1"/>
</dbReference>
<evidence type="ECO:0000256" key="1">
    <source>
        <dbReference type="ARBA" id="ARBA00004196"/>
    </source>
</evidence>
<dbReference type="InterPro" id="IPR006059">
    <property type="entry name" value="SBP"/>
</dbReference>
<dbReference type="AlphaFoldDB" id="A0A1U9QWR1"/>
<dbReference type="GO" id="GO:0030313">
    <property type="term" value="C:cell envelope"/>
    <property type="evidence" value="ECO:0007669"/>
    <property type="project" value="UniProtKB-SubCell"/>
</dbReference>
<proteinExistence type="inferred from homology"/>
<protein>
    <recommendedName>
        <fullName evidence="6">Probable sugar-binding periplasmic protein</fullName>
    </recommendedName>
</protein>
<reference evidence="8 9" key="1">
    <citation type="submission" date="2016-11" db="EMBL/GenBank/DDBJ databases">
        <title>Complete genome sequence of Streptomyces niveus SCSIO 3406.</title>
        <authorList>
            <person name="Zhu Q."/>
            <person name="Cheng W."/>
            <person name="Song Y."/>
            <person name="Li Q."/>
            <person name="Ju J."/>
        </authorList>
    </citation>
    <scope>NUCLEOTIDE SEQUENCE [LARGE SCALE GENOMIC DNA]</scope>
    <source>
        <strain evidence="8 9">SCSIO 3406</strain>
    </source>
</reference>
<sequence>MPRNRRLTASAVAVAALSVLTAACTGQSGNSASDDPDAKTTITFWHGWSAPSEVKAIKDNIGRFEDAHPNIKVNVVGNINDDKLNQALRAGGSKGPDVVSSFTTSNVGKFCSSGAFADLAPFIKKDKIDLAKTFPKVLLQYTEFEGDRCALPLLSDAYGLYYNKDAFKEAGITAPPKTMSELATVAKKLTKPKGDSYERVGMMPTYHGYETVVDHYMSSWDHAYFDENGKSNIAKDPAFAEMFTYQKKLVEDLGGFGKLEKFRSTFGDEWGAKHPFHTGQVAMQLDGEWRLGMAEDAGADFEIGVAPMPVADDEADSYGKGFLSGTIMGIAPQSKKQNAAWELVKYMTTDTKAVVEFANGIRNVPSTLAALKSPDLEFDPRFKTFLDIAQHPQSSTPDGAINGATYQTTLQDFGYQYEKGAVKDLQKGLEETAKQIDRDIEQAK</sequence>
<feature type="chain" id="PRO_5038707806" description="Probable sugar-binding periplasmic protein" evidence="7">
    <location>
        <begin position="23"/>
        <end position="444"/>
    </location>
</feature>
<evidence type="ECO:0000313" key="9">
    <source>
        <dbReference type="Proteomes" id="UP000189677"/>
    </source>
</evidence>
<dbReference type="OrthoDB" id="9795467at2"/>
<dbReference type="InterPro" id="IPR050490">
    <property type="entry name" value="Bact_solute-bd_prot1"/>
</dbReference>
<dbReference type="RefSeq" id="WP_078077306.1">
    <property type="nucleotide sequence ID" value="NZ_CP018047.1"/>
</dbReference>
<keyword evidence="9" id="KW-1185">Reference proteome</keyword>
<dbReference type="EMBL" id="CP018047">
    <property type="protein sequence ID" value="AQU68686.1"/>
    <property type="molecule type" value="Genomic_DNA"/>
</dbReference>
<dbReference type="SUPFAM" id="SSF53850">
    <property type="entry name" value="Periplasmic binding protein-like II"/>
    <property type="match status" value="1"/>
</dbReference>
<dbReference type="Pfam" id="PF01547">
    <property type="entry name" value="SBP_bac_1"/>
    <property type="match status" value="1"/>
</dbReference>
<feature type="signal peptide" evidence="7">
    <location>
        <begin position="1"/>
        <end position="22"/>
    </location>
</feature>
<evidence type="ECO:0000256" key="3">
    <source>
        <dbReference type="ARBA" id="ARBA00022448"/>
    </source>
</evidence>
<evidence type="ECO:0000256" key="2">
    <source>
        <dbReference type="ARBA" id="ARBA00008520"/>
    </source>
</evidence>
<evidence type="ECO:0000313" key="8">
    <source>
        <dbReference type="EMBL" id="AQU68686.1"/>
    </source>
</evidence>
<evidence type="ECO:0000256" key="6">
    <source>
        <dbReference type="ARBA" id="ARBA00049753"/>
    </source>
</evidence>
<evidence type="ECO:0000256" key="7">
    <source>
        <dbReference type="SAM" id="SignalP"/>
    </source>
</evidence>
<keyword evidence="3" id="KW-0813">Transport</keyword>
<comment type="similarity">
    <text evidence="2">Belongs to the bacterial solute-binding protein 1 family.</text>
</comment>
<dbReference type="PROSITE" id="PS51257">
    <property type="entry name" value="PROKAR_LIPOPROTEIN"/>
    <property type="match status" value="1"/>
</dbReference>
<dbReference type="Gene3D" id="3.40.190.10">
    <property type="entry name" value="Periplasmic binding protein-like II"/>
    <property type="match status" value="2"/>
</dbReference>